<dbReference type="EMBL" id="FNSV01000005">
    <property type="protein sequence ID" value="SEB71304.1"/>
    <property type="molecule type" value="Genomic_DNA"/>
</dbReference>
<gene>
    <name evidence="1" type="ORF">SAMN04490239_1341</name>
</gene>
<sequence>MRITYSPWTRAVPHRRLVVTSVRDGRQLDYRVVAFGDNPQNLPERTGSASVRHPAEAAAILVDPPLPTHGRDDAA</sequence>
<keyword evidence="2" id="KW-1185">Reference proteome</keyword>
<name>A0A1H4LKZ5_9NOCA</name>
<accession>A0A1H4LKZ5</accession>
<proteinExistence type="predicted"/>
<protein>
    <submittedName>
        <fullName evidence="1">Uncharacterized protein</fullName>
    </submittedName>
</protein>
<reference evidence="2" key="1">
    <citation type="submission" date="2016-10" db="EMBL/GenBank/DDBJ databases">
        <authorList>
            <person name="Varghese N."/>
            <person name="Submissions S."/>
        </authorList>
    </citation>
    <scope>NUCLEOTIDE SEQUENCE [LARGE SCALE GENOMIC DNA]</scope>
    <source>
        <strain evidence="2">DSM 44498</strain>
    </source>
</reference>
<dbReference type="AlphaFoldDB" id="A0A1H4LKZ5"/>
<evidence type="ECO:0000313" key="1">
    <source>
        <dbReference type="EMBL" id="SEB71304.1"/>
    </source>
</evidence>
<evidence type="ECO:0000313" key="2">
    <source>
        <dbReference type="Proteomes" id="UP000183561"/>
    </source>
</evidence>
<organism evidence="1 2">
    <name type="scientific">Rhodococcus koreensis</name>
    <dbReference type="NCBI Taxonomy" id="99653"/>
    <lineage>
        <taxon>Bacteria</taxon>
        <taxon>Bacillati</taxon>
        <taxon>Actinomycetota</taxon>
        <taxon>Actinomycetes</taxon>
        <taxon>Mycobacteriales</taxon>
        <taxon>Nocardiaceae</taxon>
        <taxon>Rhodococcus</taxon>
    </lineage>
</organism>
<dbReference type="Proteomes" id="UP000183561">
    <property type="component" value="Unassembled WGS sequence"/>
</dbReference>